<protein>
    <recommendedName>
        <fullName evidence="3">PhiH1 repressor-like protein</fullName>
    </recommendedName>
</protein>
<keyword evidence="2" id="KW-1185">Reference proteome</keyword>
<dbReference type="AlphaFoldDB" id="A0A495R2U8"/>
<comment type="caution">
    <text evidence="1">The sequence shown here is derived from an EMBL/GenBank/DDBJ whole genome shotgun (WGS) entry which is preliminary data.</text>
</comment>
<organism evidence="1 2">
    <name type="scientific">Haloarcula quadrata</name>
    <dbReference type="NCBI Taxonomy" id="182779"/>
    <lineage>
        <taxon>Archaea</taxon>
        <taxon>Methanobacteriati</taxon>
        <taxon>Methanobacteriota</taxon>
        <taxon>Stenosarchaea group</taxon>
        <taxon>Halobacteria</taxon>
        <taxon>Halobacteriales</taxon>
        <taxon>Haloarculaceae</taxon>
        <taxon>Haloarcula</taxon>
    </lineage>
</organism>
<accession>A0A495R2U8</accession>
<evidence type="ECO:0000313" key="2">
    <source>
        <dbReference type="Proteomes" id="UP000268233"/>
    </source>
</evidence>
<proteinExistence type="predicted"/>
<dbReference type="InterPro" id="IPR036388">
    <property type="entry name" value="WH-like_DNA-bd_sf"/>
</dbReference>
<reference evidence="1 2" key="1">
    <citation type="submission" date="2018-10" db="EMBL/GenBank/DDBJ databases">
        <title>Genomic Encyclopedia of Archaeal and Bacterial Type Strains, Phase II (KMG-II): from individual species to whole genera.</title>
        <authorList>
            <person name="Goeker M."/>
        </authorList>
    </citation>
    <scope>NUCLEOTIDE SEQUENCE [LARGE SCALE GENOMIC DNA]</scope>
    <source>
        <strain evidence="1 2">DSM 11927</strain>
    </source>
</reference>
<dbReference type="EMBL" id="RBWW01000001">
    <property type="protein sequence ID" value="RKS81530.1"/>
    <property type="molecule type" value="Genomic_DNA"/>
</dbReference>
<gene>
    <name evidence="1" type="ORF">BDK61_0816</name>
</gene>
<evidence type="ECO:0008006" key="3">
    <source>
        <dbReference type="Google" id="ProtNLM"/>
    </source>
</evidence>
<dbReference type="Gene3D" id="1.10.10.10">
    <property type="entry name" value="Winged helix-like DNA-binding domain superfamily/Winged helix DNA-binding domain"/>
    <property type="match status" value="1"/>
</dbReference>
<name>A0A495R2U8_9EURY</name>
<sequence length="88" mass="10025">MRLSGDFMVICDERILEYLSENETGTPKQMEDSGLVRFSRSYITQRAKVLLNHGMLRHLGNGVYTLSEEGQQYLDGELDAATLEPKEE</sequence>
<dbReference type="Proteomes" id="UP000268233">
    <property type="component" value="Unassembled WGS sequence"/>
</dbReference>
<evidence type="ECO:0000313" key="1">
    <source>
        <dbReference type="EMBL" id="RKS81530.1"/>
    </source>
</evidence>